<evidence type="ECO:0000256" key="8">
    <source>
        <dbReference type="ARBA" id="ARBA00048067"/>
    </source>
</evidence>
<dbReference type="InterPro" id="IPR000846">
    <property type="entry name" value="DapB_N"/>
</dbReference>
<dbReference type="GO" id="GO:0008839">
    <property type="term" value="F:4-hydroxy-tetrahydrodipicolinate reductase"/>
    <property type="evidence" value="ECO:0007669"/>
    <property type="project" value="InterPro"/>
</dbReference>
<evidence type="ECO:0000256" key="10">
    <source>
        <dbReference type="HAMAP-Rule" id="MF_00559"/>
    </source>
</evidence>
<dbReference type="CDD" id="cd18127">
    <property type="entry name" value="GAPDH_II_C"/>
    <property type="match status" value="1"/>
</dbReference>
<dbReference type="EC" id="1.2.1.59" evidence="10 12"/>
<dbReference type="GO" id="GO:0006096">
    <property type="term" value="P:glycolytic process"/>
    <property type="evidence" value="ECO:0007669"/>
    <property type="project" value="UniProtKB-UniRule"/>
</dbReference>
<comment type="subunit">
    <text evidence="3 10 12">Homotetramer.</text>
</comment>
<proteinExistence type="inferred from homology"/>
<evidence type="ECO:0000256" key="9">
    <source>
        <dbReference type="ARBA" id="ARBA00048853"/>
    </source>
</evidence>
<comment type="caution">
    <text evidence="14">The sequence shown here is derived from an EMBL/GenBank/DDBJ whole genome shotgun (WGS) entry which is preliminary data.</text>
</comment>
<dbReference type="NCBIfam" id="TIGR01546">
    <property type="entry name" value="GAPDH-II_archae"/>
    <property type="match status" value="1"/>
</dbReference>
<protein>
    <recommendedName>
        <fullName evidence="10 12">Glyceraldehyde-3-phosphate dehydrogenase</fullName>
        <shortName evidence="10">GAPDH</shortName>
        <ecNumber evidence="10 12">1.2.1.59</ecNumber>
    </recommendedName>
    <alternativeName>
        <fullName evidence="10">NAD(P)-dependent glyceraldehyde-3-phosphate dehydrogenase</fullName>
    </alternativeName>
</protein>
<comment type="pathway">
    <text evidence="1 10 12">Carbohydrate degradation; glycolysis; pyruvate from D-glyceraldehyde 3-phosphate: step 1/5.</text>
</comment>
<evidence type="ECO:0000313" key="15">
    <source>
        <dbReference type="Proteomes" id="UP000288215"/>
    </source>
</evidence>
<dbReference type="InterPro" id="IPR020830">
    <property type="entry name" value="GlycerAld_3-P_DH_AS"/>
</dbReference>
<dbReference type="InterPro" id="IPR006436">
    <property type="entry name" value="Glyceraldehyde-3-P_DH_2_arc"/>
</dbReference>
<comment type="catalytic activity">
    <reaction evidence="8 10 12">
        <text>D-glyceraldehyde 3-phosphate + phosphate + NADP(+) = (2R)-3-phospho-glyceroyl phosphate + NADPH + H(+)</text>
        <dbReference type="Rhea" id="RHEA:10296"/>
        <dbReference type="ChEBI" id="CHEBI:15378"/>
        <dbReference type="ChEBI" id="CHEBI:43474"/>
        <dbReference type="ChEBI" id="CHEBI:57604"/>
        <dbReference type="ChEBI" id="CHEBI:57783"/>
        <dbReference type="ChEBI" id="CHEBI:58349"/>
        <dbReference type="ChEBI" id="CHEBI:59776"/>
        <dbReference type="EC" id="1.2.1.59"/>
    </reaction>
</comment>
<evidence type="ECO:0000256" key="4">
    <source>
        <dbReference type="ARBA" id="ARBA00022857"/>
    </source>
</evidence>
<evidence type="ECO:0000256" key="2">
    <source>
        <dbReference type="ARBA" id="ARBA00007406"/>
    </source>
</evidence>
<evidence type="ECO:0000256" key="7">
    <source>
        <dbReference type="ARBA" id="ARBA00023152"/>
    </source>
</evidence>
<dbReference type="InterPro" id="IPR020831">
    <property type="entry name" value="GlycerAld/Erythrose_P_DH"/>
</dbReference>
<keyword evidence="7 10" id="KW-0324">Glycolysis</keyword>
<reference evidence="14 15" key="1">
    <citation type="submission" date="2018-12" db="EMBL/GenBank/DDBJ databases">
        <title>The complete genome of the methanogenic archaea of the candidate phylum Verstraetearchaeota, obtained from the metagenome of underground thermal water.</title>
        <authorList>
            <person name="Kadnikov V.V."/>
            <person name="Mardanov A.V."/>
            <person name="Beletsky A.V."/>
            <person name="Karnachuk O.V."/>
            <person name="Ravin N.V."/>
        </authorList>
    </citation>
    <scope>NUCLEOTIDE SEQUENCE [LARGE SCALE GENOMIC DNA]</scope>
    <source>
        <strain evidence="14">Ch88</strain>
    </source>
</reference>
<evidence type="ECO:0000256" key="1">
    <source>
        <dbReference type="ARBA" id="ARBA00004869"/>
    </source>
</evidence>
<feature type="binding site" evidence="10">
    <location>
        <position position="111"/>
    </location>
    <ligand>
        <name>NAD(+)</name>
        <dbReference type="ChEBI" id="CHEBI:57540"/>
    </ligand>
</feature>
<dbReference type="InterPro" id="IPR020828">
    <property type="entry name" value="GlycerAld_3-P_DH_NAD(P)-bd"/>
</dbReference>
<dbReference type="GO" id="GO:0004365">
    <property type="term" value="F:glyceraldehyde-3-phosphate dehydrogenase (NAD+) (phosphorylating) activity"/>
    <property type="evidence" value="ECO:0007669"/>
    <property type="project" value="UniProtKB-UniRule"/>
</dbReference>
<evidence type="ECO:0000256" key="3">
    <source>
        <dbReference type="ARBA" id="ARBA00011881"/>
    </source>
</evidence>
<dbReference type="GO" id="GO:0009089">
    <property type="term" value="P:lysine biosynthetic process via diaminopimelate"/>
    <property type="evidence" value="ECO:0007669"/>
    <property type="project" value="InterPro"/>
</dbReference>
<keyword evidence="6 10" id="KW-0520">NAD</keyword>
<keyword evidence="4 10" id="KW-0521">NADP</keyword>
<dbReference type="Proteomes" id="UP000288215">
    <property type="component" value="Unassembled WGS sequence"/>
</dbReference>
<evidence type="ECO:0000259" key="13">
    <source>
        <dbReference type="SMART" id="SM00846"/>
    </source>
</evidence>
<dbReference type="AlphaFoldDB" id="A0A3S3SSM3"/>
<comment type="subcellular location">
    <subcellularLocation>
        <location evidence="10 12">Cytoplasm</location>
    </subcellularLocation>
</comment>
<dbReference type="UniPathway" id="UPA00109">
    <property type="reaction ID" value="UER00184"/>
</dbReference>
<dbReference type="EMBL" id="RXGA01000002">
    <property type="protein sequence ID" value="RWX73889.1"/>
    <property type="molecule type" value="Genomic_DNA"/>
</dbReference>
<accession>A0A3S3SSM3</accession>
<keyword evidence="10 12" id="KW-0963">Cytoplasm</keyword>
<dbReference type="NCBIfam" id="NF003251">
    <property type="entry name" value="PRK04207.1"/>
    <property type="match status" value="1"/>
</dbReference>
<dbReference type="SUPFAM" id="SSF55347">
    <property type="entry name" value="Glyceraldehyde-3-phosphate dehydrogenase-like, C-terminal domain"/>
    <property type="match status" value="1"/>
</dbReference>
<dbReference type="GO" id="GO:0005737">
    <property type="term" value="C:cytoplasm"/>
    <property type="evidence" value="ECO:0007669"/>
    <property type="project" value="UniProtKB-SubCell"/>
</dbReference>
<evidence type="ECO:0000256" key="5">
    <source>
        <dbReference type="ARBA" id="ARBA00023002"/>
    </source>
</evidence>
<dbReference type="GO" id="GO:0047100">
    <property type="term" value="F:glyceraldehyde-3-phosphate dehydrogenase (NADP+) (phosphorylating) activity"/>
    <property type="evidence" value="ECO:0007669"/>
    <property type="project" value="RHEA"/>
</dbReference>
<dbReference type="HAMAP" id="MF_00559">
    <property type="entry name" value="G3P_dehdrog_arch"/>
    <property type="match status" value="1"/>
</dbReference>
<dbReference type="Pfam" id="PF01113">
    <property type="entry name" value="DapB_N"/>
    <property type="match status" value="1"/>
</dbReference>
<evidence type="ECO:0000256" key="11">
    <source>
        <dbReference type="PIRSR" id="PIRSR000149-1"/>
    </source>
</evidence>
<dbReference type="SUPFAM" id="SSF51735">
    <property type="entry name" value="NAD(P)-binding Rossmann-fold domains"/>
    <property type="match status" value="1"/>
</dbReference>
<comment type="catalytic activity">
    <reaction evidence="9 10 12">
        <text>D-glyceraldehyde 3-phosphate + phosphate + NAD(+) = (2R)-3-phospho-glyceroyl phosphate + NADH + H(+)</text>
        <dbReference type="Rhea" id="RHEA:10300"/>
        <dbReference type="ChEBI" id="CHEBI:15378"/>
        <dbReference type="ChEBI" id="CHEBI:43474"/>
        <dbReference type="ChEBI" id="CHEBI:57540"/>
        <dbReference type="ChEBI" id="CHEBI:57604"/>
        <dbReference type="ChEBI" id="CHEBI:57945"/>
        <dbReference type="ChEBI" id="CHEBI:59776"/>
        <dbReference type="EC" id="1.2.1.59"/>
    </reaction>
</comment>
<dbReference type="SMART" id="SM00846">
    <property type="entry name" value="Gp_dh_N"/>
    <property type="match status" value="1"/>
</dbReference>
<sequence>MKVRVGINGYGTIGKRVADAVLMQRDMILAGVTKTKPNFEARMARQKGIKVYAASAEKLQAFKDAGAEVQGTLEDLLREVDVIVDCTPGKIGATYKPLYEKHKVKAIFQGGEKHEVAGFSFNAACNYKEALGRDLVRVVSCNTTGLCRSIHAIDTEFGIRKARVVLIRRGADPSEDKKGPINSILPDPVSIPSHHGPDVQKVLPNIDITTSAFAVPTTLMHVHWLNLELQKEATEAGILSALSKYPRIRVVSASEGIDSTAQVIEYARDLGRRRYDMPELVVFKESIKSFGKEVYLTQAVHQESIVVPENIDAIRAMTNLCGTAEESMRMTDESLGLGGT</sequence>
<evidence type="ECO:0000256" key="12">
    <source>
        <dbReference type="RuleBase" id="RU003388"/>
    </source>
</evidence>
<dbReference type="PROSITE" id="PS00071">
    <property type="entry name" value="GAPDH"/>
    <property type="match status" value="1"/>
</dbReference>
<organism evidence="14 15">
    <name type="scientific">Methanosuratincola subterraneus</name>
    <dbReference type="NCBI Taxonomy" id="2593994"/>
    <lineage>
        <taxon>Archaea</taxon>
        <taxon>Thermoproteota</taxon>
        <taxon>Methanosuratincolia</taxon>
        <taxon>Candidatus Methanomethylicales</taxon>
        <taxon>Candidatus Methanomethylicaceae</taxon>
        <taxon>Candidatus Methanosuratincola (ex Vanwonterghem et al. 2016)</taxon>
    </lineage>
</organism>
<feature type="domain" description="Glyceraldehyde 3-phosphate dehydrogenase NAD(P) binding" evidence="13">
    <location>
        <begin position="3"/>
        <end position="141"/>
    </location>
</feature>
<dbReference type="GO" id="GO:0050661">
    <property type="term" value="F:NADP binding"/>
    <property type="evidence" value="ECO:0007669"/>
    <property type="project" value="UniProtKB-UniRule"/>
</dbReference>
<feature type="binding site" evidence="10">
    <location>
        <begin position="195"/>
        <end position="196"/>
    </location>
    <ligand>
        <name>D-glyceraldehyde 3-phosphate</name>
        <dbReference type="ChEBI" id="CHEBI:59776"/>
    </ligand>
</feature>
<feature type="active site" description="Nucleophile" evidence="10 11">
    <location>
        <position position="141"/>
    </location>
</feature>
<keyword evidence="5 10" id="KW-0560">Oxidoreductase</keyword>
<dbReference type="InterPro" id="IPR036291">
    <property type="entry name" value="NAD(P)-bd_dom_sf"/>
</dbReference>
<feature type="binding site" evidence="10">
    <location>
        <position position="302"/>
    </location>
    <ligand>
        <name>NAD(+)</name>
        <dbReference type="ChEBI" id="CHEBI:57540"/>
    </ligand>
</feature>
<dbReference type="CDD" id="cd02278">
    <property type="entry name" value="GAPDH_II_N"/>
    <property type="match status" value="1"/>
</dbReference>
<dbReference type="Gene3D" id="3.40.50.720">
    <property type="entry name" value="NAD(P)-binding Rossmann-like Domain"/>
    <property type="match status" value="1"/>
</dbReference>
<dbReference type="PIRSF" id="PIRSF000149">
    <property type="entry name" value="GAP_DH"/>
    <property type="match status" value="1"/>
</dbReference>
<evidence type="ECO:0000256" key="6">
    <source>
        <dbReference type="ARBA" id="ARBA00023027"/>
    </source>
</evidence>
<dbReference type="InterPro" id="IPR020829">
    <property type="entry name" value="GlycerAld_3-P_DH_cat"/>
</dbReference>
<feature type="binding site" evidence="10">
    <location>
        <begin position="140"/>
        <end position="142"/>
    </location>
    <ligand>
        <name>D-glyceraldehyde 3-phosphate</name>
        <dbReference type="ChEBI" id="CHEBI:59776"/>
    </ligand>
</feature>
<feature type="binding site" evidence="10">
    <location>
        <begin position="12"/>
        <end position="13"/>
    </location>
    <ligand>
        <name>NAD(+)</name>
        <dbReference type="ChEBI" id="CHEBI:57540"/>
    </ligand>
</feature>
<dbReference type="Gene3D" id="3.30.360.10">
    <property type="entry name" value="Dihydrodipicolinate Reductase, domain 2"/>
    <property type="match status" value="1"/>
</dbReference>
<comment type="similarity">
    <text evidence="2 10 12">Belongs to the glyceraldehyde-3-phosphate dehydrogenase family.</text>
</comment>
<evidence type="ECO:0000313" key="14">
    <source>
        <dbReference type="EMBL" id="RWX73889.1"/>
    </source>
</evidence>
<gene>
    <name evidence="10" type="primary">gap</name>
    <name evidence="14" type="ORF">Metus_0668</name>
</gene>
<name>A0A3S3SSM3_METS7</name>
<feature type="binding site" evidence="10">
    <location>
        <position position="169"/>
    </location>
    <ligand>
        <name>NAD(+)</name>
        <dbReference type="ChEBI" id="CHEBI:57540"/>
    </ligand>
</feature>
<dbReference type="Pfam" id="PF02800">
    <property type="entry name" value="Gp_dh_C"/>
    <property type="match status" value="1"/>
</dbReference>
<dbReference type="GO" id="GO:0051287">
    <property type="term" value="F:NAD binding"/>
    <property type="evidence" value="ECO:0007669"/>
    <property type="project" value="UniProtKB-UniRule"/>
</dbReference>